<accession>A0A397EPG6</accession>
<gene>
    <name evidence="1" type="ORF">DYB31_014569</name>
</gene>
<comment type="caution">
    <text evidence="1">The sequence shown here is derived from an EMBL/GenBank/DDBJ whole genome shotgun (WGS) entry which is preliminary data.</text>
</comment>
<organism evidence="1 2">
    <name type="scientific">Aphanomyces astaci</name>
    <name type="common">Crayfish plague agent</name>
    <dbReference type="NCBI Taxonomy" id="112090"/>
    <lineage>
        <taxon>Eukaryota</taxon>
        <taxon>Sar</taxon>
        <taxon>Stramenopiles</taxon>
        <taxon>Oomycota</taxon>
        <taxon>Saprolegniomycetes</taxon>
        <taxon>Saprolegniales</taxon>
        <taxon>Verrucalvaceae</taxon>
        <taxon>Aphanomyces</taxon>
    </lineage>
</organism>
<dbReference type="Proteomes" id="UP000266196">
    <property type="component" value="Unassembled WGS sequence"/>
</dbReference>
<proteinExistence type="predicted"/>
<sequence>IIPFHHDLLTFMKDVRREEHILTSMHMITFMKLHYKDWLRTCTAAKPDPYKSLLRLCQGFAKRYNFSQRVPTHTKLAELEMTRIRAKSIIPFHHDLLTFMKDVRREEHILTSMHMITFMKLHYKDWLRTCVRAKSIIPFHHDLLTFMKDVRREEHILTSMHMITFMKLHYKDWLRTCTAAKPDPYKSLLRLCQGFAKRYNFSQRVPTHTKLAELEMTRISDEFSATPWRTFSMLMRLPSTTLCCLERSGLRSASQLKWTSPKSIPTGLQHVVRTV</sequence>
<feature type="non-terminal residue" evidence="1">
    <location>
        <position position="1"/>
    </location>
</feature>
<reference evidence="1 2" key="1">
    <citation type="submission" date="2018-08" db="EMBL/GenBank/DDBJ databases">
        <title>Aphanomyces genome sequencing and annotation.</title>
        <authorList>
            <person name="Minardi D."/>
            <person name="Oidtmann B."/>
            <person name="Van Der Giezen M."/>
            <person name="Studholme D.J."/>
        </authorList>
    </citation>
    <scope>NUCLEOTIDE SEQUENCE [LARGE SCALE GENOMIC DNA]</scope>
    <source>
        <strain evidence="1 2">197901</strain>
    </source>
</reference>
<dbReference type="AlphaFoldDB" id="A0A397EPG6"/>
<evidence type="ECO:0000313" key="1">
    <source>
        <dbReference type="EMBL" id="RHY94750.1"/>
    </source>
</evidence>
<name>A0A397EPG6_APHAT</name>
<dbReference type="EMBL" id="QUTE01017024">
    <property type="protein sequence ID" value="RHY94750.1"/>
    <property type="molecule type" value="Genomic_DNA"/>
</dbReference>
<evidence type="ECO:0000313" key="2">
    <source>
        <dbReference type="Proteomes" id="UP000266196"/>
    </source>
</evidence>
<protein>
    <submittedName>
        <fullName evidence="1">Uncharacterized protein</fullName>
    </submittedName>
</protein>